<evidence type="ECO:0000256" key="9">
    <source>
        <dbReference type="HAMAP-Rule" id="MF_01838"/>
    </source>
</evidence>
<keyword evidence="4 9" id="KW-0560">Oxidoreductase</keyword>
<keyword evidence="7 9" id="KW-0275">Fatty acid biosynthesis</keyword>
<dbReference type="GO" id="GO:0051287">
    <property type="term" value="F:NAD binding"/>
    <property type="evidence" value="ECO:0007669"/>
    <property type="project" value="UniProtKB-UniRule"/>
</dbReference>
<dbReference type="Pfam" id="PF12241">
    <property type="entry name" value="Enoyl_reductase"/>
    <property type="match status" value="1"/>
</dbReference>
<evidence type="ECO:0000256" key="6">
    <source>
        <dbReference type="ARBA" id="ARBA00023098"/>
    </source>
</evidence>
<sequence length="387" mass="43080">MKIEPKFRGFICTAAHPLGCEENVKEQIEYVKEKGTINGAKNVLVIGASTGYGLSSRIVSAFGAGANTLAVSFEKESNGKRTATPGWYNTQAFEKFAKDLGGYHNSINGDAFSDEIKEQVINEIKSNMGKVDLIIYSLASPRRTDPKTGEVYSSVIKTIGENFSGNTFDFLTFKISNVEVTAATEKEIHDTVKVMGGEDWKLWIEALKEADVLDTGVKTLAYSYIGPKLTYPMYNDGTIGMAKKDLDIKAKEINELLSEVDGKAYVSVNKGLVTQASSAIPIVPLYISVLYKVMKEKGIHEGCIEQIYRLFSDRIYGGDLQLDSEGRIRIDDLELREDVQKEVIERWEKINSENITEISDAEGFREEFLKLFGFGLKNIDYSKDVEV</sequence>
<dbReference type="NCBIfam" id="NF010177">
    <property type="entry name" value="PRK13656.1"/>
    <property type="match status" value="1"/>
</dbReference>
<reference evidence="13" key="1">
    <citation type="submission" date="2021-01" db="EMBL/GenBank/DDBJ databases">
        <title>Genome public.</title>
        <authorList>
            <person name="Liu C."/>
            <person name="Sun Q."/>
        </authorList>
    </citation>
    <scope>NUCLEOTIDE SEQUENCE</scope>
    <source>
        <strain evidence="13">YIM B02565</strain>
    </source>
</reference>
<feature type="domain" description="Enoyl reductase FAD binding" evidence="10">
    <location>
        <begin position="322"/>
        <end position="385"/>
    </location>
</feature>
<dbReference type="Pfam" id="PF07055">
    <property type="entry name" value="Eno-Rase_FAD_bd"/>
    <property type="match status" value="1"/>
</dbReference>
<proteinExistence type="inferred from homology"/>
<dbReference type="PANTHER" id="PTHR37480">
    <property type="entry name" value="ENOYL-[ACYL-CARRIER-PROTEIN] REDUCTASE [NADH]"/>
    <property type="match status" value="1"/>
</dbReference>
<evidence type="ECO:0000256" key="7">
    <source>
        <dbReference type="ARBA" id="ARBA00023160"/>
    </source>
</evidence>
<dbReference type="AlphaFoldDB" id="A0A937K5F0"/>
<feature type="binding site" evidence="9">
    <location>
        <begin position="272"/>
        <end position="274"/>
    </location>
    <ligand>
        <name>NAD(+)</name>
        <dbReference type="ChEBI" id="CHEBI:57540"/>
    </ligand>
</feature>
<dbReference type="GO" id="GO:0050343">
    <property type="term" value="F:trans-2-enoyl-CoA reductase (NADH) activity"/>
    <property type="evidence" value="ECO:0007669"/>
    <property type="project" value="UniProtKB-UniRule"/>
</dbReference>
<feature type="binding site" evidence="9">
    <location>
        <begin position="138"/>
        <end position="139"/>
    </location>
    <ligand>
        <name>NAD(+)</name>
        <dbReference type="ChEBI" id="CHEBI:57540"/>
    </ligand>
</feature>
<feature type="binding site" evidence="9">
    <location>
        <begin position="47"/>
        <end position="52"/>
    </location>
    <ligand>
        <name>NAD(+)</name>
        <dbReference type="ChEBI" id="CHEBI:57540"/>
    </ligand>
</feature>
<dbReference type="Gene3D" id="3.40.50.720">
    <property type="entry name" value="NAD(P)-binding Rossmann-like Domain"/>
    <property type="match status" value="1"/>
</dbReference>
<dbReference type="EMBL" id="JAESWA010000022">
    <property type="protein sequence ID" value="MBL4932503.1"/>
    <property type="molecule type" value="Genomic_DNA"/>
</dbReference>
<feature type="site" description="Plays an important role in discriminating NADH against NADPH" evidence="9">
    <location>
        <position position="74"/>
    </location>
</feature>
<keyword evidence="3 9" id="KW-0276">Fatty acid metabolism</keyword>
<evidence type="ECO:0000256" key="2">
    <source>
        <dbReference type="ARBA" id="ARBA00022516"/>
    </source>
</evidence>
<evidence type="ECO:0000313" key="14">
    <source>
        <dbReference type="Proteomes" id="UP000623681"/>
    </source>
</evidence>
<evidence type="ECO:0000256" key="3">
    <source>
        <dbReference type="ARBA" id="ARBA00022832"/>
    </source>
</evidence>
<dbReference type="GO" id="GO:0006633">
    <property type="term" value="P:fatty acid biosynthetic process"/>
    <property type="evidence" value="ECO:0007669"/>
    <property type="project" value="UniProtKB-UniRule"/>
</dbReference>
<organism evidence="13 14">
    <name type="scientific">Clostridium paridis</name>
    <dbReference type="NCBI Taxonomy" id="2803863"/>
    <lineage>
        <taxon>Bacteria</taxon>
        <taxon>Bacillati</taxon>
        <taxon>Bacillota</taxon>
        <taxon>Clostridia</taxon>
        <taxon>Eubacteriales</taxon>
        <taxon>Clostridiaceae</taxon>
        <taxon>Clostridium</taxon>
    </lineage>
</organism>
<dbReference type="InterPro" id="IPR024910">
    <property type="entry name" value="Enoyl-CoA_Rdtase_cat_dom"/>
</dbReference>
<keyword evidence="14" id="KW-1185">Reference proteome</keyword>
<dbReference type="EC" id="1.3.1.44" evidence="9"/>
<evidence type="ECO:0000259" key="10">
    <source>
        <dbReference type="Pfam" id="PF07055"/>
    </source>
</evidence>
<keyword evidence="6 9" id="KW-0443">Lipid metabolism</keyword>
<gene>
    <name evidence="9" type="primary">fabV</name>
    <name evidence="13" type="ORF">JK634_11840</name>
</gene>
<feature type="domain" description="Trans-2-enoyl-CoA reductase-like NAD(P)H binding" evidence="12">
    <location>
        <begin position="3"/>
        <end position="78"/>
    </location>
</feature>
<dbReference type="GO" id="GO:0004318">
    <property type="term" value="F:enoyl-[acyl-carrier-protein] reductase (NADH) activity"/>
    <property type="evidence" value="ECO:0007669"/>
    <property type="project" value="TreeGrafter"/>
</dbReference>
<protein>
    <recommendedName>
        <fullName evidence="9">Trans-2-enoyl-CoA reductase [NADH]</fullName>
        <shortName evidence="9">TER</shortName>
        <ecNumber evidence="9">1.3.1.44</ecNumber>
    </recommendedName>
</protein>
<feature type="binding site" evidence="9">
    <location>
        <begin position="110"/>
        <end position="111"/>
    </location>
    <ligand>
        <name>NAD(+)</name>
        <dbReference type="ChEBI" id="CHEBI:57540"/>
    </ligand>
</feature>
<dbReference type="RefSeq" id="WP_202767856.1">
    <property type="nucleotide sequence ID" value="NZ_JAESWA010000022.1"/>
</dbReference>
<dbReference type="InterPro" id="IPR050048">
    <property type="entry name" value="FabV-like_NADH_b"/>
</dbReference>
<comment type="subunit">
    <text evidence="1 9">Monomer.</text>
</comment>
<comment type="function">
    <text evidence="9">Involved in the fatty acid synthesis (FAS II). Catalyzes the reduction of a carbon-carbon double bond in an enoyl moiety that is covalently linked to a coenzyme A (CoA).</text>
</comment>
<feature type="domain" description="Trans-2-enoyl-CoA reductase catalytic" evidence="11">
    <location>
        <begin position="81"/>
        <end position="316"/>
    </location>
</feature>
<comment type="similarity">
    <text evidence="9">Belongs to the TER reductase family.</text>
</comment>
<feature type="active site" description="Proton donor" evidence="9">
    <location>
        <position position="234"/>
    </location>
</feature>
<evidence type="ECO:0000256" key="5">
    <source>
        <dbReference type="ARBA" id="ARBA00023027"/>
    </source>
</evidence>
<dbReference type="NCBIfam" id="NF043048">
    <property type="entry name" value="EnoyACPredFabV"/>
    <property type="match status" value="1"/>
</dbReference>
<feature type="binding site" evidence="9">
    <location>
        <position position="224"/>
    </location>
    <ligand>
        <name>substrate</name>
    </ligand>
</feature>
<feature type="binding site" evidence="9">
    <location>
        <position position="243"/>
    </location>
    <ligand>
        <name>NAD(+)</name>
        <dbReference type="ChEBI" id="CHEBI:57540"/>
    </ligand>
</feature>
<evidence type="ECO:0000256" key="8">
    <source>
        <dbReference type="ARBA" id="ARBA00048302"/>
    </source>
</evidence>
<dbReference type="InterPro" id="IPR010758">
    <property type="entry name" value="Trans-2-enoyl-CoA_reductase"/>
</dbReference>
<dbReference type="Pfam" id="PF12242">
    <property type="entry name" value="Eno-Rase_NADH_b"/>
    <property type="match status" value="1"/>
</dbReference>
<evidence type="ECO:0000259" key="12">
    <source>
        <dbReference type="Pfam" id="PF12242"/>
    </source>
</evidence>
<comment type="caution">
    <text evidence="13">The sequence shown here is derived from an EMBL/GenBank/DDBJ whole genome shotgun (WGS) entry which is preliminary data.</text>
</comment>
<comment type="catalytic activity">
    <reaction evidence="8 9">
        <text>a 2,3-saturated acyl-CoA + NAD(+) = a (2E)-enoyl-CoA + NADH + H(+)</text>
        <dbReference type="Rhea" id="RHEA:18177"/>
        <dbReference type="ChEBI" id="CHEBI:15378"/>
        <dbReference type="ChEBI" id="CHEBI:57540"/>
        <dbReference type="ChEBI" id="CHEBI:57945"/>
        <dbReference type="ChEBI" id="CHEBI:58856"/>
        <dbReference type="ChEBI" id="CHEBI:65111"/>
        <dbReference type="EC" id="1.3.1.44"/>
    </reaction>
</comment>
<evidence type="ECO:0000256" key="4">
    <source>
        <dbReference type="ARBA" id="ARBA00023002"/>
    </source>
</evidence>
<dbReference type="InterPro" id="IPR024906">
    <property type="entry name" value="Eno_Rdtase_FAD-bd_dom"/>
</dbReference>
<evidence type="ECO:0000259" key="11">
    <source>
        <dbReference type="Pfam" id="PF12241"/>
    </source>
</evidence>
<feature type="binding site" evidence="9">
    <location>
        <begin position="73"/>
        <end position="74"/>
    </location>
    <ligand>
        <name>NAD(+)</name>
        <dbReference type="ChEBI" id="CHEBI:57540"/>
    </ligand>
</feature>
<evidence type="ECO:0000256" key="1">
    <source>
        <dbReference type="ARBA" id="ARBA00011245"/>
    </source>
</evidence>
<name>A0A937K5F0_9CLOT</name>
<dbReference type="PANTHER" id="PTHR37480:SF1">
    <property type="entry name" value="ENOYL-[ACYL-CARRIER-PROTEIN] REDUCTASE [NADH]"/>
    <property type="match status" value="1"/>
</dbReference>
<dbReference type="HAMAP" id="MF_01838">
    <property type="entry name" value="FabV_reductase"/>
    <property type="match status" value="1"/>
</dbReference>
<dbReference type="Proteomes" id="UP000623681">
    <property type="component" value="Unassembled WGS sequence"/>
</dbReference>
<keyword evidence="2 9" id="KW-0444">Lipid biosynthesis</keyword>
<evidence type="ECO:0000313" key="13">
    <source>
        <dbReference type="EMBL" id="MBL4932503.1"/>
    </source>
</evidence>
<comment type="pathway">
    <text evidence="9">Lipid metabolism; fatty acid biosynthesis.</text>
</comment>
<keyword evidence="5 9" id="KW-0520">NAD</keyword>
<accession>A0A937K5F0</accession>